<dbReference type="GO" id="GO:0015666">
    <property type="term" value="F:restriction endodeoxyribonuclease activity"/>
    <property type="evidence" value="ECO:0007669"/>
    <property type="project" value="TreeGrafter"/>
</dbReference>
<keyword evidence="1" id="KW-0472">Membrane</keyword>
<keyword evidence="1" id="KW-0812">Transmembrane</keyword>
<feature type="transmembrane region" description="Helical" evidence="1">
    <location>
        <begin position="65"/>
        <end position="83"/>
    </location>
</feature>
<evidence type="ECO:0000313" key="3">
    <source>
        <dbReference type="EMBL" id="MBB4893178.1"/>
    </source>
</evidence>
<reference evidence="3 4" key="1">
    <citation type="submission" date="2020-08" db="EMBL/GenBank/DDBJ databases">
        <title>Genomic Encyclopedia of Type Strains, Phase III (KMG-III): the genomes of soil and plant-associated and newly described type strains.</title>
        <authorList>
            <person name="Whitman W."/>
        </authorList>
    </citation>
    <scope>NUCLEOTIDE SEQUENCE [LARGE SCALE GENOMIC DNA]</scope>
    <source>
        <strain evidence="3 4">CECT 3266</strain>
    </source>
</reference>
<organism evidence="3 4">
    <name type="scientific">Streptomyces olivoverticillatus</name>
    <dbReference type="NCBI Taxonomy" id="66427"/>
    <lineage>
        <taxon>Bacteria</taxon>
        <taxon>Bacillati</taxon>
        <taxon>Actinomycetota</taxon>
        <taxon>Actinomycetes</taxon>
        <taxon>Kitasatosporales</taxon>
        <taxon>Streptomycetaceae</taxon>
        <taxon>Streptomyces</taxon>
    </lineage>
</organism>
<evidence type="ECO:0000259" key="2">
    <source>
        <dbReference type="Pfam" id="PF04471"/>
    </source>
</evidence>
<dbReference type="InterPro" id="IPR011856">
    <property type="entry name" value="tRNA_endonuc-like_dom_sf"/>
</dbReference>
<dbReference type="Pfam" id="PF04471">
    <property type="entry name" value="Mrr_cat"/>
    <property type="match status" value="1"/>
</dbReference>
<feature type="domain" description="Restriction endonuclease type IV Mrr" evidence="2">
    <location>
        <begin position="105"/>
        <end position="218"/>
    </location>
</feature>
<dbReference type="EMBL" id="JACHJH010000003">
    <property type="protein sequence ID" value="MBB4893178.1"/>
    <property type="molecule type" value="Genomic_DNA"/>
</dbReference>
<protein>
    <submittedName>
        <fullName evidence="3">Restriction system protein</fullName>
    </submittedName>
</protein>
<dbReference type="InterPro" id="IPR007560">
    <property type="entry name" value="Restrct_endonuc_IV_Mrr"/>
</dbReference>
<dbReference type="InterPro" id="IPR052906">
    <property type="entry name" value="Type_IV_Methyl-Rstrct_Enzyme"/>
</dbReference>
<gene>
    <name evidence="3" type="ORF">FHS39_002209</name>
</gene>
<dbReference type="Proteomes" id="UP000556084">
    <property type="component" value="Unassembled WGS sequence"/>
</dbReference>
<proteinExistence type="predicted"/>
<dbReference type="Gene3D" id="3.40.1350.10">
    <property type="match status" value="1"/>
</dbReference>
<feature type="transmembrane region" description="Helical" evidence="1">
    <location>
        <begin position="39"/>
        <end position="59"/>
    </location>
</feature>
<comment type="caution">
    <text evidence="3">The sequence shown here is derived from an EMBL/GenBank/DDBJ whole genome shotgun (WGS) entry which is preliminary data.</text>
</comment>
<accession>A0A7W7PL86</accession>
<dbReference type="InterPro" id="IPR011335">
    <property type="entry name" value="Restrct_endonuc-II-like"/>
</dbReference>
<dbReference type="PANTHER" id="PTHR30015:SF6">
    <property type="entry name" value="SLL1429 PROTEIN"/>
    <property type="match status" value="1"/>
</dbReference>
<name>A0A7W7PL86_9ACTN</name>
<evidence type="ECO:0000256" key="1">
    <source>
        <dbReference type="SAM" id="Phobius"/>
    </source>
</evidence>
<evidence type="ECO:0000313" key="4">
    <source>
        <dbReference type="Proteomes" id="UP000556084"/>
    </source>
</evidence>
<keyword evidence="1" id="KW-1133">Transmembrane helix</keyword>
<keyword evidence="4" id="KW-1185">Reference proteome</keyword>
<dbReference type="AlphaFoldDB" id="A0A7W7PL86"/>
<dbReference type="GO" id="GO:0009307">
    <property type="term" value="P:DNA restriction-modification system"/>
    <property type="evidence" value="ECO:0007669"/>
    <property type="project" value="InterPro"/>
</dbReference>
<dbReference type="RefSeq" id="WP_184349005.1">
    <property type="nucleotide sequence ID" value="NZ_JACHJH010000003.1"/>
</dbReference>
<dbReference type="PANTHER" id="PTHR30015">
    <property type="entry name" value="MRR RESTRICTION SYSTEM PROTEIN"/>
    <property type="match status" value="1"/>
</dbReference>
<dbReference type="GO" id="GO:0003677">
    <property type="term" value="F:DNA binding"/>
    <property type="evidence" value="ECO:0007669"/>
    <property type="project" value="InterPro"/>
</dbReference>
<sequence>MPRDRYYRRGHWVRKAAPARRARRGLRLRLPRTRAETNAAITALIFLTCILLRLLRLLAGLGTRAWLLVPLAVGGWWLVAVVARRRNRFRRKPSVGRPRLSLQHIDALSPAQFELAIRDLMIRDGIDARHVGRRGDQAADVLGKDRAGRMFVVQCKHTTIGGRVGSHVMYEVKGTAEPVHGADVAVVVTNGGFTRDARAWGERHGIHCVDRERLSEWIEDERSLARLLGVRSRGGFELGARSADH</sequence>
<dbReference type="SUPFAM" id="SSF52980">
    <property type="entry name" value="Restriction endonuclease-like"/>
    <property type="match status" value="1"/>
</dbReference>